<name>A0ABX0LEX9_9BURK</name>
<gene>
    <name evidence="2" type="ORF">F0185_02850</name>
</gene>
<dbReference type="Gene3D" id="3.30.40.250">
    <property type="match status" value="1"/>
</dbReference>
<sequence>MRFEALCGAFGGVLSMPRSIVLSNFSDRIFHSYGCHAGNLSALLQGARTYTGAPLWNTYLSGCGTDVDPELARLKAVCEAAERYSSCMLLEHEYMVASANELGKDAFNWPTLPSFSEDELALPDQPFHPFDPDEPMRWVEAVSLNTGDKKYVPVVMSHLYPRAWTSERFWAAISTGTAVHHDPATALVTATAEVLERDAIALTWLLRRRLPQIAFDSTDLAHFAPAVRTLLEQEDEYMLFDATTDVGLPTVYLRRHRSCHPHAANLVTCASSFSFADACYKALREVASLSSILDTGQLNVPASAEQCADIEDGAVYMARPERAHAFDFLDGSDRVRFSDLQAGQALPDHSHAGAQLAWLKQRAQALGHEILLLELSSDELRQVGLRGFRALVPSLMPMSTITTARYLGAARLAQFHAFLMDRGDIAPGAAMTINPFPQPFA</sequence>
<dbReference type="Gene3D" id="3.30.1330.230">
    <property type="match status" value="1"/>
</dbReference>
<keyword evidence="3" id="KW-1185">Reference proteome</keyword>
<evidence type="ECO:0000313" key="3">
    <source>
        <dbReference type="Proteomes" id="UP000785613"/>
    </source>
</evidence>
<feature type="domain" description="YcaO" evidence="1">
    <location>
        <begin position="64"/>
        <end position="441"/>
    </location>
</feature>
<evidence type="ECO:0000259" key="1">
    <source>
        <dbReference type="PROSITE" id="PS51664"/>
    </source>
</evidence>
<organism evidence="2 3">
    <name type="scientific">Massilia rubra</name>
    <dbReference type="NCBI Taxonomy" id="2607910"/>
    <lineage>
        <taxon>Bacteria</taxon>
        <taxon>Pseudomonadati</taxon>
        <taxon>Pseudomonadota</taxon>
        <taxon>Betaproteobacteria</taxon>
        <taxon>Burkholderiales</taxon>
        <taxon>Oxalobacteraceae</taxon>
        <taxon>Telluria group</taxon>
        <taxon>Massilia</taxon>
    </lineage>
</organism>
<dbReference type="EMBL" id="VUYU01000002">
    <property type="protein sequence ID" value="NHZ32529.1"/>
    <property type="molecule type" value="Genomic_DNA"/>
</dbReference>
<reference evidence="2 3" key="1">
    <citation type="submission" date="2019-09" db="EMBL/GenBank/DDBJ databases">
        <title>Taxonomy of Antarctic Massilia spp.: description of Massilia rubra sp. nov., Massilia aquatica sp. nov., Massilia mucilaginosa sp. nov., Massilia frigida sp. nov. isolated from streams, lakes and regoliths.</title>
        <authorList>
            <person name="Holochova P."/>
            <person name="Sedlacek I."/>
            <person name="Kralova S."/>
            <person name="Maslanova I."/>
            <person name="Busse H.-J."/>
            <person name="Stankova E."/>
            <person name="Vrbovska V."/>
            <person name="Kovarovic V."/>
            <person name="Bartak M."/>
            <person name="Svec P."/>
            <person name="Pantucek R."/>
        </authorList>
    </citation>
    <scope>NUCLEOTIDE SEQUENCE [LARGE SCALE GENOMIC DNA]</scope>
    <source>
        <strain evidence="2 3">CCM 8692</strain>
    </source>
</reference>
<comment type="caution">
    <text evidence="2">The sequence shown here is derived from an EMBL/GenBank/DDBJ whole genome shotgun (WGS) entry which is preliminary data.</text>
</comment>
<accession>A0ABX0LEX9</accession>
<dbReference type="PANTHER" id="PTHR37809:SF1">
    <property type="entry name" value="RIBOSOMAL PROTEIN S12 METHYLTHIOTRANSFERASE ACCESSORY FACTOR YCAO"/>
    <property type="match status" value="1"/>
</dbReference>
<dbReference type="Pfam" id="PF02624">
    <property type="entry name" value="YcaO"/>
    <property type="match status" value="1"/>
</dbReference>
<dbReference type="InterPro" id="IPR003776">
    <property type="entry name" value="YcaO-like_dom"/>
</dbReference>
<dbReference type="RefSeq" id="WP_167221435.1">
    <property type="nucleotide sequence ID" value="NZ_VUYU01000002.1"/>
</dbReference>
<evidence type="ECO:0000313" key="2">
    <source>
        <dbReference type="EMBL" id="NHZ32529.1"/>
    </source>
</evidence>
<dbReference type="InterPro" id="IPR027624">
    <property type="entry name" value="TOMM_cyclo_SagD"/>
</dbReference>
<dbReference type="Gene3D" id="3.30.160.660">
    <property type="match status" value="1"/>
</dbReference>
<dbReference type="NCBIfam" id="TIGR03604">
    <property type="entry name" value="TOMM_cyclo_SagD"/>
    <property type="match status" value="1"/>
</dbReference>
<dbReference type="PROSITE" id="PS51664">
    <property type="entry name" value="YCAO"/>
    <property type="match status" value="1"/>
</dbReference>
<proteinExistence type="predicted"/>
<protein>
    <recommendedName>
        <fullName evidence="1">YcaO domain-containing protein</fullName>
    </recommendedName>
</protein>
<dbReference type="Proteomes" id="UP000785613">
    <property type="component" value="Unassembled WGS sequence"/>
</dbReference>
<dbReference type="PANTHER" id="PTHR37809">
    <property type="entry name" value="RIBOSOMAL PROTEIN S12 METHYLTHIOTRANSFERASE ACCESSORY FACTOR YCAO"/>
    <property type="match status" value="1"/>
</dbReference>